<gene>
    <name evidence="8" type="ORF">RB636_15215</name>
</gene>
<keyword evidence="9" id="KW-1185">Reference proteome</keyword>
<evidence type="ECO:0000256" key="5">
    <source>
        <dbReference type="ARBA" id="ARBA00022900"/>
    </source>
</evidence>
<evidence type="ECO:0000256" key="2">
    <source>
        <dbReference type="ARBA" id="ARBA00010472"/>
    </source>
</evidence>
<evidence type="ECO:0000313" key="9">
    <source>
        <dbReference type="Proteomes" id="UP001348265"/>
    </source>
</evidence>
<evidence type="ECO:0000256" key="3">
    <source>
        <dbReference type="ARBA" id="ARBA00022525"/>
    </source>
</evidence>
<protein>
    <submittedName>
        <fullName evidence="8">SSI family serine proteinase inhibitor</fullName>
    </submittedName>
</protein>
<evidence type="ECO:0000256" key="1">
    <source>
        <dbReference type="ARBA" id="ARBA00004613"/>
    </source>
</evidence>
<dbReference type="Pfam" id="PF00720">
    <property type="entry name" value="SSI"/>
    <property type="match status" value="1"/>
</dbReference>
<evidence type="ECO:0000313" key="8">
    <source>
        <dbReference type="EMBL" id="MEF3114522.1"/>
    </source>
</evidence>
<keyword evidence="3" id="KW-0964">Secreted</keyword>
<dbReference type="RefSeq" id="WP_331786951.1">
    <property type="nucleotide sequence ID" value="NZ_JAVFKM010000006.1"/>
</dbReference>
<comment type="caution">
    <text evidence="8">The sequence shown here is derived from an EMBL/GenBank/DDBJ whole genome shotgun (WGS) entry which is preliminary data.</text>
</comment>
<dbReference type="Gene3D" id="3.30.350.10">
    <property type="entry name" value="Subtilisin inhibitor-like"/>
    <property type="match status" value="1"/>
</dbReference>
<evidence type="ECO:0000259" key="7">
    <source>
        <dbReference type="Pfam" id="PF00720"/>
    </source>
</evidence>
<dbReference type="InterPro" id="IPR036819">
    <property type="entry name" value="Subtilisin_inhibitor-like_sf"/>
</dbReference>
<name>A0ABU7WSN3_9ACTN</name>
<dbReference type="SUPFAM" id="SSF55399">
    <property type="entry name" value="Subtilisin inhibitor"/>
    <property type="match status" value="1"/>
</dbReference>
<comment type="similarity">
    <text evidence="2">Belongs to the protease inhibitor I16 (SSI) family.</text>
</comment>
<feature type="domain" description="Subtilisin inhibitor" evidence="7">
    <location>
        <begin position="88"/>
        <end position="167"/>
    </location>
</feature>
<keyword evidence="5" id="KW-0722">Serine protease inhibitor</keyword>
<keyword evidence="4" id="KW-0646">Protease inhibitor</keyword>
<organism evidence="8 9">
    <name type="scientific">Streptomyces chrestomyceticus</name>
    <dbReference type="NCBI Taxonomy" id="68185"/>
    <lineage>
        <taxon>Bacteria</taxon>
        <taxon>Bacillati</taxon>
        <taxon>Actinomycetota</taxon>
        <taxon>Actinomycetes</taxon>
        <taxon>Kitasatosporales</taxon>
        <taxon>Streptomycetaceae</taxon>
        <taxon>Streptomyces</taxon>
    </lineage>
</organism>
<evidence type="ECO:0000256" key="6">
    <source>
        <dbReference type="ARBA" id="ARBA00023157"/>
    </source>
</evidence>
<keyword evidence="6" id="KW-1015">Disulfide bond</keyword>
<dbReference type="InterPro" id="IPR023549">
    <property type="entry name" value="Subtilisin_inhibitor"/>
</dbReference>
<dbReference type="EMBL" id="JAVFKM010000006">
    <property type="protein sequence ID" value="MEF3114522.1"/>
    <property type="molecule type" value="Genomic_DNA"/>
</dbReference>
<evidence type="ECO:0000256" key="4">
    <source>
        <dbReference type="ARBA" id="ARBA00022690"/>
    </source>
</evidence>
<dbReference type="Proteomes" id="UP001348265">
    <property type="component" value="Unassembled WGS sequence"/>
</dbReference>
<comment type="subcellular location">
    <subcellularLocation>
        <location evidence="1">Secreted</location>
    </subcellularLocation>
</comment>
<proteinExistence type="inferred from homology"/>
<reference evidence="8 9" key="1">
    <citation type="submission" date="2023-08" db="EMBL/GenBank/DDBJ databases">
        <authorList>
            <person name="Sharma P."/>
            <person name="Verma V."/>
            <person name="Mohan M.K."/>
            <person name="Dubey A.K."/>
        </authorList>
    </citation>
    <scope>NUCLEOTIDE SEQUENCE [LARGE SCALE GENOMIC DNA]</scope>
    <source>
        <strain evidence="8 9">ADP4</strain>
    </source>
</reference>
<accession>A0ABU7WSN3</accession>
<sequence length="193" mass="19796">MPYRRLSRFVTAATTVSTTSTVTAALAALGVLALTAPVAASAPVSPVSPATPVSPASLATPAAPADLSVGSSSLATPLPRLSRSSDHLTITVSDSGKAATNGTYELYCHPARGTHTDARGACDKLDSLSRWGKDLFAGVPKGSKCTMQYGGPATAHITGTWAGRPVNAQFSRTDGCEISRWNRFVPVLPSVAS</sequence>